<dbReference type="PANTHER" id="PTHR43334:SF1">
    <property type="entry name" value="3-HYDROXYPROPIONATE--COA LIGASE [ADP-FORMING]"/>
    <property type="match status" value="1"/>
</dbReference>
<evidence type="ECO:0000256" key="4">
    <source>
        <dbReference type="PROSITE-ProRule" id="PRU00409"/>
    </source>
</evidence>
<evidence type="ECO:0000256" key="2">
    <source>
        <dbReference type="ARBA" id="ARBA00022741"/>
    </source>
</evidence>
<dbReference type="SMART" id="SM00881">
    <property type="entry name" value="CoA_binding"/>
    <property type="match status" value="1"/>
</dbReference>
<accession>A0A5J4KY81</accession>
<dbReference type="Pfam" id="PF13607">
    <property type="entry name" value="Succ_CoA_lig"/>
    <property type="match status" value="1"/>
</dbReference>
<dbReference type="PROSITE" id="PS50975">
    <property type="entry name" value="ATP_GRASP"/>
    <property type="match status" value="1"/>
</dbReference>
<name>A0A5J4KY81_9CHLR</name>
<evidence type="ECO:0000313" key="7">
    <source>
        <dbReference type="Proteomes" id="UP000326912"/>
    </source>
</evidence>
<dbReference type="InterPro" id="IPR016102">
    <property type="entry name" value="Succinyl-CoA_synth-like"/>
</dbReference>
<evidence type="ECO:0000256" key="3">
    <source>
        <dbReference type="ARBA" id="ARBA00022840"/>
    </source>
</evidence>
<dbReference type="AlphaFoldDB" id="A0A5J4KY81"/>
<feature type="domain" description="ATP-grasp" evidence="5">
    <location>
        <begin position="491"/>
        <end position="525"/>
    </location>
</feature>
<keyword evidence="7" id="KW-1185">Reference proteome</keyword>
<dbReference type="GO" id="GO:0043758">
    <property type="term" value="F:acetate-CoA ligase (ADP-forming) activity"/>
    <property type="evidence" value="ECO:0007669"/>
    <property type="project" value="InterPro"/>
</dbReference>
<protein>
    <submittedName>
        <fullName evidence="6">Acyl-CoA synthetase</fullName>
    </submittedName>
</protein>
<dbReference type="InterPro" id="IPR013815">
    <property type="entry name" value="ATP_grasp_subdomain_1"/>
</dbReference>
<dbReference type="PANTHER" id="PTHR43334">
    <property type="entry name" value="ACETATE--COA LIGASE [ADP-FORMING]"/>
    <property type="match status" value="1"/>
</dbReference>
<keyword evidence="3 4" id="KW-0067">ATP-binding</keyword>
<evidence type="ECO:0000313" key="6">
    <source>
        <dbReference type="EMBL" id="GER91109.1"/>
    </source>
</evidence>
<dbReference type="SUPFAM" id="SSF56059">
    <property type="entry name" value="Glutathione synthetase ATP-binding domain-like"/>
    <property type="match status" value="1"/>
</dbReference>
<dbReference type="RefSeq" id="WP_151758790.1">
    <property type="nucleotide sequence ID" value="NZ_BKZW01000003.1"/>
</dbReference>
<dbReference type="InterPro" id="IPR011761">
    <property type="entry name" value="ATP-grasp"/>
</dbReference>
<proteinExistence type="predicted"/>
<keyword evidence="1" id="KW-0436">Ligase</keyword>
<organism evidence="6 7">
    <name type="scientific">Dictyobacter vulcani</name>
    <dbReference type="NCBI Taxonomy" id="2607529"/>
    <lineage>
        <taxon>Bacteria</taxon>
        <taxon>Bacillati</taxon>
        <taxon>Chloroflexota</taxon>
        <taxon>Ktedonobacteria</taxon>
        <taxon>Ktedonobacterales</taxon>
        <taxon>Dictyobacteraceae</taxon>
        <taxon>Dictyobacter</taxon>
    </lineage>
</organism>
<dbReference type="InterPro" id="IPR051538">
    <property type="entry name" value="Acyl-CoA_Synth/Transferase"/>
</dbReference>
<dbReference type="InterPro" id="IPR036291">
    <property type="entry name" value="NAD(P)-bd_dom_sf"/>
</dbReference>
<dbReference type="InterPro" id="IPR043938">
    <property type="entry name" value="Ligase_CoA_dom"/>
</dbReference>
<dbReference type="Gene3D" id="3.40.50.720">
    <property type="entry name" value="NAD(P)-binding Rossmann-like Domain"/>
    <property type="match status" value="1"/>
</dbReference>
<dbReference type="SUPFAM" id="SSF52210">
    <property type="entry name" value="Succinyl-CoA synthetase domains"/>
    <property type="match status" value="2"/>
</dbReference>
<dbReference type="Pfam" id="PF13380">
    <property type="entry name" value="CoA_binding_2"/>
    <property type="match status" value="1"/>
</dbReference>
<dbReference type="GO" id="GO:0046872">
    <property type="term" value="F:metal ion binding"/>
    <property type="evidence" value="ECO:0007669"/>
    <property type="project" value="InterPro"/>
</dbReference>
<dbReference type="InterPro" id="IPR003781">
    <property type="entry name" value="CoA-bd"/>
</dbReference>
<dbReference type="EMBL" id="BKZW01000003">
    <property type="protein sequence ID" value="GER91109.1"/>
    <property type="molecule type" value="Genomic_DNA"/>
</dbReference>
<evidence type="ECO:0000259" key="5">
    <source>
        <dbReference type="PROSITE" id="PS50975"/>
    </source>
</evidence>
<dbReference type="GO" id="GO:0005524">
    <property type="term" value="F:ATP binding"/>
    <property type="evidence" value="ECO:0007669"/>
    <property type="project" value="UniProtKB-UniRule"/>
</dbReference>
<dbReference type="Gene3D" id="3.30.470.20">
    <property type="entry name" value="ATP-grasp fold, B domain"/>
    <property type="match status" value="1"/>
</dbReference>
<dbReference type="Gene3D" id="3.40.50.261">
    <property type="entry name" value="Succinyl-CoA synthetase domains"/>
    <property type="match status" value="2"/>
</dbReference>
<keyword evidence="2 4" id="KW-0547">Nucleotide-binding</keyword>
<evidence type="ECO:0000256" key="1">
    <source>
        <dbReference type="ARBA" id="ARBA00022598"/>
    </source>
</evidence>
<dbReference type="SUPFAM" id="SSF51735">
    <property type="entry name" value="NAD(P)-binding Rossmann-fold domains"/>
    <property type="match status" value="1"/>
</dbReference>
<dbReference type="Pfam" id="PF13549">
    <property type="entry name" value="ATP-grasp_5"/>
    <property type="match status" value="1"/>
</dbReference>
<reference evidence="6 7" key="1">
    <citation type="submission" date="2019-10" db="EMBL/GenBank/DDBJ databases">
        <title>Dictyobacter vulcani sp. nov., within the class Ktedonobacteria, isolated from soil of volcanic Mt. Zao.</title>
        <authorList>
            <person name="Zheng Y."/>
            <person name="Wang C.M."/>
            <person name="Sakai Y."/>
            <person name="Abe K."/>
            <person name="Yokota A."/>
            <person name="Yabe S."/>
        </authorList>
    </citation>
    <scope>NUCLEOTIDE SEQUENCE [LARGE SCALE GENOMIC DNA]</scope>
    <source>
        <strain evidence="6 7">W12</strain>
    </source>
</reference>
<dbReference type="Pfam" id="PF19045">
    <property type="entry name" value="Ligase_CoA_2"/>
    <property type="match status" value="1"/>
</dbReference>
<dbReference type="Proteomes" id="UP000326912">
    <property type="component" value="Unassembled WGS sequence"/>
</dbReference>
<dbReference type="InterPro" id="IPR032875">
    <property type="entry name" value="Succ_CoA_lig_flav_dom"/>
</dbReference>
<sequence length="693" mass="74782">MGRELFAIKSVAVIGASGNPHKLGYTIVKNLVDYHFKGSIYPVSLHAQTILGLQTYPHVADIPRDVDLAVISVPSVAVPGALQECVQKGVALVIIISAGFKEIGGFGEELEQKLLDSIAGSNTRILGPNCLGWINASQALNASFAANFPTYDGISFISQSGALGTAFLDWISANNLGLHNFISIGNKADLDENFFLERMQSDRLVACYLEDIRDGRKIMELGRKYNAGRPAIILKPGRSAAASAAINSHTGALAGGYAVVRTALQQCGYIMVDTIGELFYTMKALAWQPLPTFNKVAIVSNAGGAAVIATDVLVEKGLELASLSPQTVDILTDALPRTVSIHNPVDVVGDALSDRYLRAMEAVLQDEDVSAIIVILTPQVMTEIEQTAAYVGEMKKYGKPILAAFIGGTLVEKGLQLLAEKKIPAYHFPETAVNVLAHMVWYAEYRKRASYSWLEEDAASLYAAQHQAAILELYQRSHAVNAPALPPESANELARRYGIPVPASSVCESVEQAIDASVGYPCVLKIAAPSLLHKSDIGGVITDIKDEATLRAGYLQLEEIIRQHQIPEATILVQQQVGEGTPVIIGATRDANFGTVLIFGSGGIYTEILHDISRRIAPVERHELQKMLEETRIYEILKGARGQKAADIAGIITVLKAVEYLMQDYAFIQAIDINPLVINEQGMCAVDIKVLLA</sequence>
<gene>
    <name evidence="6" type="ORF">KDW_52710</name>
</gene>
<comment type="caution">
    <text evidence="6">The sequence shown here is derived from an EMBL/GenBank/DDBJ whole genome shotgun (WGS) entry which is preliminary data.</text>
</comment>
<dbReference type="Gene3D" id="3.30.1490.20">
    <property type="entry name" value="ATP-grasp fold, A domain"/>
    <property type="match status" value="1"/>
</dbReference>